<evidence type="ECO:0000313" key="2">
    <source>
        <dbReference type="EMBL" id="TNN64804.1"/>
    </source>
</evidence>
<feature type="compositionally biased region" description="Polar residues" evidence="1">
    <location>
        <begin position="103"/>
        <end position="114"/>
    </location>
</feature>
<evidence type="ECO:0000313" key="3">
    <source>
        <dbReference type="Proteomes" id="UP000314294"/>
    </source>
</evidence>
<reference evidence="2 3" key="1">
    <citation type="submission" date="2019-03" db="EMBL/GenBank/DDBJ databases">
        <title>First draft genome of Liparis tanakae, snailfish: a comprehensive survey of snailfish specific genes.</title>
        <authorList>
            <person name="Kim W."/>
            <person name="Song I."/>
            <person name="Jeong J.-H."/>
            <person name="Kim D."/>
            <person name="Kim S."/>
            <person name="Ryu S."/>
            <person name="Song J.Y."/>
            <person name="Lee S.K."/>
        </authorList>
    </citation>
    <scope>NUCLEOTIDE SEQUENCE [LARGE SCALE GENOMIC DNA]</scope>
    <source>
        <tissue evidence="2">Muscle</tissue>
    </source>
</reference>
<feature type="compositionally biased region" description="Basic and acidic residues" evidence="1">
    <location>
        <begin position="127"/>
        <end position="140"/>
    </location>
</feature>
<name>A0A4Z2HIP4_9TELE</name>
<evidence type="ECO:0000256" key="1">
    <source>
        <dbReference type="SAM" id="MobiDB-lite"/>
    </source>
</evidence>
<protein>
    <submittedName>
        <fullName evidence="2">Uncharacterized protein</fullName>
    </submittedName>
</protein>
<proteinExistence type="predicted"/>
<dbReference type="AlphaFoldDB" id="A0A4Z2HIP4"/>
<feature type="region of interest" description="Disordered" evidence="1">
    <location>
        <begin position="99"/>
        <end position="140"/>
    </location>
</feature>
<keyword evidence="3" id="KW-1185">Reference proteome</keyword>
<accession>A0A4Z2HIP4</accession>
<dbReference type="EMBL" id="SRLO01000246">
    <property type="protein sequence ID" value="TNN64804.1"/>
    <property type="molecule type" value="Genomic_DNA"/>
</dbReference>
<organism evidence="2 3">
    <name type="scientific">Liparis tanakae</name>
    <name type="common">Tanaka's snailfish</name>
    <dbReference type="NCBI Taxonomy" id="230148"/>
    <lineage>
        <taxon>Eukaryota</taxon>
        <taxon>Metazoa</taxon>
        <taxon>Chordata</taxon>
        <taxon>Craniata</taxon>
        <taxon>Vertebrata</taxon>
        <taxon>Euteleostomi</taxon>
        <taxon>Actinopterygii</taxon>
        <taxon>Neopterygii</taxon>
        <taxon>Teleostei</taxon>
        <taxon>Neoteleostei</taxon>
        <taxon>Acanthomorphata</taxon>
        <taxon>Eupercaria</taxon>
        <taxon>Perciformes</taxon>
        <taxon>Cottioidei</taxon>
        <taxon>Cottales</taxon>
        <taxon>Liparidae</taxon>
        <taxon>Liparis</taxon>
    </lineage>
</organism>
<sequence>MKMLQQKAERLMHKWRKEHMKNSCVCLREPEQPDAQPTQQAEPELPTRMLPLLIVLRAREHLSVNRGPYTHICGSQAPAKTLENGGLFLPVATQLLGSPPQAEMSTEMSRSVPLTSKKLKERCHRVQMSERRMTDGSEQS</sequence>
<gene>
    <name evidence="2" type="ORF">EYF80_024999</name>
</gene>
<dbReference type="Proteomes" id="UP000314294">
    <property type="component" value="Unassembled WGS sequence"/>
</dbReference>
<comment type="caution">
    <text evidence="2">The sequence shown here is derived from an EMBL/GenBank/DDBJ whole genome shotgun (WGS) entry which is preliminary data.</text>
</comment>